<evidence type="ECO:0000256" key="1">
    <source>
        <dbReference type="SAM" id="Phobius"/>
    </source>
</evidence>
<evidence type="ECO:0000313" key="3">
    <source>
        <dbReference type="Proteomes" id="UP000244248"/>
    </source>
</evidence>
<keyword evidence="1" id="KW-1133">Transmembrane helix</keyword>
<reference evidence="2 3" key="1">
    <citation type="submission" date="2018-04" db="EMBL/GenBank/DDBJ databases">
        <title>Novel species isolated from glacier.</title>
        <authorList>
            <person name="Liu Q."/>
            <person name="Xin Y.-H."/>
        </authorList>
    </citation>
    <scope>NUCLEOTIDE SEQUENCE [LARGE SCALE GENOMIC DNA]</scope>
    <source>
        <strain evidence="2 3">GT1R17</strain>
    </source>
</reference>
<keyword evidence="3" id="KW-1185">Reference proteome</keyword>
<keyword evidence="1" id="KW-0472">Membrane</keyword>
<protein>
    <submittedName>
        <fullName evidence="2">Uncharacterized protein</fullName>
    </submittedName>
</protein>
<feature type="transmembrane region" description="Helical" evidence="1">
    <location>
        <begin position="6"/>
        <end position="23"/>
    </location>
</feature>
<evidence type="ECO:0000313" key="2">
    <source>
        <dbReference type="EMBL" id="PTU29156.1"/>
    </source>
</evidence>
<dbReference type="AlphaFoldDB" id="A0A2T5MBQ3"/>
<comment type="caution">
    <text evidence="2">The sequence shown here is derived from an EMBL/GenBank/DDBJ whole genome shotgun (WGS) entry which is preliminary data.</text>
</comment>
<gene>
    <name evidence="2" type="ORF">CJD38_17570</name>
</gene>
<sequence>MQLPRWKWAVFALIFLILGAVVYENTFRLQRSSQAIYVVLHNEIDYAIAYRKEKINGSGDNQDLVASSRIHVHDFSIDVGSGEVYHGRSFLYDASAIVIVDSPAPSGWLIASSVGQEPGECKKLFGTDGTEEALNARWKNVCQFASKGINKVGQD</sequence>
<keyword evidence="1" id="KW-0812">Transmembrane</keyword>
<proteinExistence type="predicted"/>
<dbReference type="Proteomes" id="UP000244248">
    <property type="component" value="Unassembled WGS sequence"/>
</dbReference>
<dbReference type="EMBL" id="QANS01000008">
    <property type="protein sequence ID" value="PTU29156.1"/>
    <property type="molecule type" value="Genomic_DNA"/>
</dbReference>
<accession>A0A2T5MBQ3</accession>
<name>A0A2T5MBQ3_9GAMM</name>
<organism evidence="2 3">
    <name type="scientific">Stenotrophobium rhamnosiphilum</name>
    <dbReference type="NCBI Taxonomy" id="2029166"/>
    <lineage>
        <taxon>Bacteria</taxon>
        <taxon>Pseudomonadati</taxon>
        <taxon>Pseudomonadota</taxon>
        <taxon>Gammaproteobacteria</taxon>
        <taxon>Nevskiales</taxon>
        <taxon>Nevskiaceae</taxon>
        <taxon>Stenotrophobium</taxon>
    </lineage>
</organism>